<keyword evidence="2" id="KW-1185">Reference proteome</keyword>
<dbReference type="STRING" id="390242.SAMN04488024_108173"/>
<gene>
    <name evidence="1" type="ORF">SAMN04488024_108173</name>
</gene>
<dbReference type="AlphaFoldDB" id="A0A1G6Y8L8"/>
<evidence type="ECO:0000313" key="2">
    <source>
        <dbReference type="Proteomes" id="UP000199455"/>
    </source>
</evidence>
<proteinExistence type="predicted"/>
<evidence type="ECO:0000313" key="1">
    <source>
        <dbReference type="EMBL" id="SDD85915.1"/>
    </source>
</evidence>
<dbReference type="Proteomes" id="UP000199455">
    <property type="component" value="Unassembled WGS sequence"/>
</dbReference>
<sequence>MPQNIKHNPFTFIYRADCTTCEKYVGPKRKSKYEAEADGEDHKALPNNEDHIVKIEVTQSYYII</sequence>
<name>A0A1G6Y8L8_9SPHI</name>
<dbReference type="RefSeq" id="WP_090771006.1">
    <property type="nucleotide sequence ID" value="NZ_FMZH01000008.1"/>
</dbReference>
<organism evidence="1 2">
    <name type="scientific">Pedobacter soli</name>
    <dbReference type="NCBI Taxonomy" id="390242"/>
    <lineage>
        <taxon>Bacteria</taxon>
        <taxon>Pseudomonadati</taxon>
        <taxon>Bacteroidota</taxon>
        <taxon>Sphingobacteriia</taxon>
        <taxon>Sphingobacteriales</taxon>
        <taxon>Sphingobacteriaceae</taxon>
        <taxon>Pedobacter</taxon>
    </lineage>
</organism>
<reference evidence="2" key="1">
    <citation type="submission" date="2016-10" db="EMBL/GenBank/DDBJ databases">
        <authorList>
            <person name="Varghese N."/>
            <person name="Submissions S."/>
        </authorList>
    </citation>
    <scope>NUCLEOTIDE SEQUENCE [LARGE SCALE GENOMIC DNA]</scope>
    <source>
        <strain evidence="2">DSM 18609</strain>
    </source>
</reference>
<dbReference type="EMBL" id="FMZH01000008">
    <property type="protein sequence ID" value="SDD85915.1"/>
    <property type="molecule type" value="Genomic_DNA"/>
</dbReference>
<protein>
    <submittedName>
        <fullName evidence="1">Uncharacterized protein</fullName>
    </submittedName>
</protein>
<accession>A0A1G6Y8L8</accession>